<dbReference type="EMBL" id="FNNH01000008">
    <property type="protein sequence ID" value="SDW34802.1"/>
    <property type="molecule type" value="Genomic_DNA"/>
</dbReference>
<dbReference type="SUPFAM" id="SSF52096">
    <property type="entry name" value="ClpP/crotonase"/>
    <property type="match status" value="1"/>
</dbReference>
<feature type="domain" description="NfeD-like C-terminal" evidence="7">
    <location>
        <begin position="402"/>
        <end position="457"/>
    </location>
</feature>
<dbReference type="AlphaFoldDB" id="A0A1H2ST47"/>
<keyword evidence="10" id="KW-0645">Protease</keyword>
<feature type="region of interest" description="Disordered" evidence="5">
    <location>
        <begin position="141"/>
        <end position="167"/>
    </location>
</feature>
<name>A0A1H2ST47_9PROT</name>
<dbReference type="SUPFAM" id="SSF141322">
    <property type="entry name" value="NfeD domain-like"/>
    <property type="match status" value="1"/>
</dbReference>
<feature type="compositionally biased region" description="Basic and acidic residues" evidence="5">
    <location>
        <begin position="150"/>
        <end position="159"/>
    </location>
</feature>
<accession>A0A1H2ST47</accession>
<comment type="subcellular location">
    <subcellularLocation>
        <location evidence="1">Membrane</location>
        <topology evidence="1">Multi-pass membrane protein</topology>
    </subcellularLocation>
</comment>
<feature type="transmembrane region" description="Helical" evidence="6">
    <location>
        <begin position="364"/>
        <end position="387"/>
    </location>
</feature>
<evidence type="ECO:0000259" key="7">
    <source>
        <dbReference type="Pfam" id="PF01957"/>
    </source>
</evidence>
<evidence type="ECO:0000256" key="2">
    <source>
        <dbReference type="ARBA" id="ARBA00022692"/>
    </source>
</evidence>
<feature type="domain" description="NfeD integral membrane" evidence="8">
    <location>
        <begin position="270"/>
        <end position="387"/>
    </location>
</feature>
<dbReference type="Gene3D" id="3.90.226.10">
    <property type="entry name" value="2-enoyl-CoA Hydratase, Chain A, domain 1"/>
    <property type="match status" value="1"/>
</dbReference>
<keyword evidence="2 6" id="KW-0812">Transmembrane</keyword>
<dbReference type="Pfam" id="PF25145">
    <property type="entry name" value="NfeD1b_N"/>
    <property type="match status" value="1"/>
</dbReference>
<dbReference type="GO" id="GO:0006508">
    <property type="term" value="P:proteolysis"/>
    <property type="evidence" value="ECO:0007669"/>
    <property type="project" value="UniProtKB-KW"/>
</dbReference>
<dbReference type="InterPro" id="IPR052165">
    <property type="entry name" value="Membrane_assoc_protease"/>
</dbReference>
<evidence type="ECO:0000256" key="5">
    <source>
        <dbReference type="SAM" id="MobiDB-lite"/>
    </source>
</evidence>
<dbReference type="InterPro" id="IPR012340">
    <property type="entry name" value="NA-bd_OB-fold"/>
</dbReference>
<dbReference type="PANTHER" id="PTHR33507:SF4">
    <property type="entry name" value="NODULATION COMPETITIVENESS PROTEIN NFED"/>
    <property type="match status" value="1"/>
</dbReference>
<evidence type="ECO:0000259" key="9">
    <source>
        <dbReference type="Pfam" id="PF25145"/>
    </source>
</evidence>
<evidence type="ECO:0000256" key="4">
    <source>
        <dbReference type="ARBA" id="ARBA00023136"/>
    </source>
</evidence>
<feature type="transmembrane region" description="Helical" evidence="6">
    <location>
        <begin position="262"/>
        <end position="284"/>
    </location>
</feature>
<dbReference type="FunFam" id="3.90.226.10:FF:000089">
    <property type="entry name" value="Membrane-bound serine protease"/>
    <property type="match status" value="1"/>
</dbReference>
<reference evidence="10 11" key="1">
    <citation type="submission" date="2016-10" db="EMBL/GenBank/DDBJ databases">
        <authorList>
            <person name="de Groot N.N."/>
        </authorList>
    </citation>
    <scope>NUCLEOTIDE SEQUENCE [LARGE SCALE GENOMIC DNA]</scope>
    <source>
        <strain evidence="10 11">Nm110</strain>
    </source>
</reference>
<keyword evidence="4 6" id="KW-0472">Membrane</keyword>
<dbReference type="Gene3D" id="2.40.50.140">
    <property type="entry name" value="Nucleic acid-binding proteins"/>
    <property type="match status" value="1"/>
</dbReference>
<dbReference type="InterPro" id="IPR056739">
    <property type="entry name" value="NfeD_membrane"/>
</dbReference>
<evidence type="ECO:0000256" key="1">
    <source>
        <dbReference type="ARBA" id="ARBA00004141"/>
    </source>
</evidence>
<evidence type="ECO:0000313" key="10">
    <source>
        <dbReference type="EMBL" id="SDW34802.1"/>
    </source>
</evidence>
<evidence type="ECO:0000256" key="3">
    <source>
        <dbReference type="ARBA" id="ARBA00022989"/>
    </source>
</evidence>
<keyword evidence="3 6" id="KW-1133">Transmembrane helix</keyword>
<dbReference type="InterPro" id="IPR056738">
    <property type="entry name" value="NfeD1b_N"/>
</dbReference>
<dbReference type="CDD" id="cd07020">
    <property type="entry name" value="Clp_protease_NfeD_1"/>
    <property type="match status" value="1"/>
</dbReference>
<feature type="transmembrane region" description="Helical" evidence="6">
    <location>
        <begin position="339"/>
        <end position="358"/>
    </location>
</feature>
<dbReference type="PANTHER" id="PTHR33507">
    <property type="entry name" value="INNER MEMBRANE PROTEIN YBBJ"/>
    <property type="match status" value="1"/>
</dbReference>
<dbReference type="GO" id="GO:0008233">
    <property type="term" value="F:peptidase activity"/>
    <property type="evidence" value="ECO:0007669"/>
    <property type="project" value="UniProtKB-KW"/>
</dbReference>
<sequence length="466" mass="50101">MCAERKVEQVFFRLKIKLSIILLLFSFGLCPLPAHAVNTALWLDMEGAIGPAGHDYIKRSLAKAAAQNAHLVIIRLNTPGGLDTSMREIIQEIIASPVPVVSYVAPSGARAASAGTYILYASHIAAMAPATTLGAATPVKIGGFPSDPDSSDKKPENNQHEQAGAEDAMTKKIMNDAVAYIRGLAQMRGRNAEWAEKAVREAASLTANEALAEGVIDLIAVDIPDLLSKMDGHTLTIQGQEITLSTQGIHLQHLEQDWRTRLLAIITDPNIAYILLLIGLYGLILEFAHPGTIISGVVGAVCLLLALFAFQVLPINYAGLALILLGIVFMLAEMLVPSFGALGIGGMIAFIMGSIMLLETDIPGYGISLALIATVALMTAGFFLLVVGMAMKARKRPVVSGREELIGAIGEVVDDFEHEGWVRVHGELWRAKTSMPLRHGQKVNVIAMEGLTLEVEPYHQHNSRED</sequence>
<protein>
    <submittedName>
        <fullName evidence="10">Membrane-bound serine protease (ClpP class)</fullName>
    </submittedName>
</protein>
<dbReference type="Pfam" id="PF01957">
    <property type="entry name" value="NfeD"/>
    <property type="match status" value="1"/>
</dbReference>
<proteinExistence type="predicted"/>
<keyword evidence="10" id="KW-0378">Hydrolase</keyword>
<dbReference type="InterPro" id="IPR029045">
    <property type="entry name" value="ClpP/crotonase-like_dom_sf"/>
</dbReference>
<feature type="transmembrane region" description="Helical" evidence="6">
    <location>
        <begin position="291"/>
        <end position="309"/>
    </location>
</feature>
<feature type="domain" description="NfeD1b N-terminal" evidence="9">
    <location>
        <begin position="54"/>
        <end position="230"/>
    </location>
</feature>
<dbReference type="Proteomes" id="UP000183454">
    <property type="component" value="Unassembled WGS sequence"/>
</dbReference>
<dbReference type="GO" id="GO:0016020">
    <property type="term" value="C:membrane"/>
    <property type="evidence" value="ECO:0007669"/>
    <property type="project" value="UniProtKB-SubCell"/>
</dbReference>
<evidence type="ECO:0000256" key="6">
    <source>
        <dbReference type="SAM" id="Phobius"/>
    </source>
</evidence>
<feature type="transmembrane region" description="Helical" evidence="6">
    <location>
        <begin position="315"/>
        <end position="332"/>
    </location>
</feature>
<evidence type="ECO:0000259" key="8">
    <source>
        <dbReference type="Pfam" id="PF24961"/>
    </source>
</evidence>
<organism evidence="10 11">
    <name type="scientific">Nitrosomonas communis</name>
    <dbReference type="NCBI Taxonomy" id="44574"/>
    <lineage>
        <taxon>Bacteria</taxon>
        <taxon>Pseudomonadati</taxon>
        <taxon>Pseudomonadota</taxon>
        <taxon>Betaproteobacteria</taxon>
        <taxon>Nitrosomonadales</taxon>
        <taxon>Nitrosomonadaceae</taxon>
        <taxon>Nitrosomonas</taxon>
    </lineage>
</organism>
<dbReference type="InterPro" id="IPR002810">
    <property type="entry name" value="NfeD-like_C"/>
</dbReference>
<evidence type="ECO:0000313" key="11">
    <source>
        <dbReference type="Proteomes" id="UP000183454"/>
    </source>
</evidence>
<dbReference type="Pfam" id="PF24961">
    <property type="entry name" value="NfeD_membrane"/>
    <property type="match status" value="1"/>
</dbReference>
<gene>
    <name evidence="10" type="ORF">SAMN05421882_100858</name>
</gene>